<organism evidence="3 4">
    <name type="scientific">Leptothoe kymatousa TAU-MAC 1615</name>
    <dbReference type="NCBI Taxonomy" id="2364775"/>
    <lineage>
        <taxon>Bacteria</taxon>
        <taxon>Bacillati</taxon>
        <taxon>Cyanobacteriota</taxon>
        <taxon>Cyanophyceae</taxon>
        <taxon>Nodosilineales</taxon>
        <taxon>Cymatolegaceae</taxon>
        <taxon>Leptothoe</taxon>
        <taxon>Leptothoe kymatousa</taxon>
    </lineage>
</organism>
<evidence type="ECO:0000313" key="3">
    <source>
        <dbReference type="EMBL" id="MBT9312749.1"/>
    </source>
</evidence>
<evidence type="ECO:0000256" key="1">
    <source>
        <dbReference type="SAM" id="MobiDB-lite"/>
    </source>
</evidence>
<protein>
    <submittedName>
        <fullName evidence="3">Uncharacterized protein</fullName>
    </submittedName>
</protein>
<dbReference type="EMBL" id="JADOER010000009">
    <property type="protein sequence ID" value="MBT9312749.1"/>
    <property type="molecule type" value="Genomic_DNA"/>
</dbReference>
<keyword evidence="4" id="KW-1185">Reference proteome</keyword>
<feature type="compositionally biased region" description="Polar residues" evidence="1">
    <location>
        <begin position="1"/>
        <end position="15"/>
    </location>
</feature>
<sequence>MFPRINSQRGNQKSQPAREPGTRGARTADSLLTLVNPAVAQEFSGQQWQEMRRIVNLAMGKPSPKIVDLNFTVDLIISRFYFRLLVGEDTRHKNRRQQSTGSRIGNLIAAVGLIIALNVVVSVSVVVIGYLVKSAIGVDLMPGHWRDWVMNRI</sequence>
<evidence type="ECO:0000313" key="4">
    <source>
        <dbReference type="Proteomes" id="UP001196661"/>
    </source>
</evidence>
<keyword evidence="2" id="KW-0812">Transmembrane</keyword>
<evidence type="ECO:0000256" key="2">
    <source>
        <dbReference type="SAM" id="Phobius"/>
    </source>
</evidence>
<proteinExistence type="predicted"/>
<gene>
    <name evidence="3" type="ORF">IXB28_11065</name>
</gene>
<dbReference type="Proteomes" id="UP001196661">
    <property type="component" value="Unassembled WGS sequence"/>
</dbReference>
<feature type="transmembrane region" description="Helical" evidence="2">
    <location>
        <begin position="107"/>
        <end position="132"/>
    </location>
</feature>
<keyword evidence="2" id="KW-1133">Transmembrane helix</keyword>
<name>A0ABS5Y5X6_9CYAN</name>
<comment type="caution">
    <text evidence="3">The sequence shown here is derived from an EMBL/GenBank/DDBJ whole genome shotgun (WGS) entry which is preliminary data.</text>
</comment>
<dbReference type="RefSeq" id="WP_215618636.1">
    <property type="nucleotide sequence ID" value="NZ_JADOER010000009.1"/>
</dbReference>
<reference evidence="3 4" key="1">
    <citation type="journal article" date="2021" name="Mar. Drugs">
        <title>Genome Reduction and Secondary Metabolism of the Marine Sponge-Associated Cyanobacterium Leptothoe.</title>
        <authorList>
            <person name="Konstantinou D."/>
            <person name="Popin R.V."/>
            <person name="Fewer D.P."/>
            <person name="Sivonen K."/>
            <person name="Gkelis S."/>
        </authorList>
    </citation>
    <scope>NUCLEOTIDE SEQUENCE [LARGE SCALE GENOMIC DNA]</scope>
    <source>
        <strain evidence="3 4">TAU-MAC 1615</strain>
    </source>
</reference>
<keyword evidence="2" id="KW-0472">Membrane</keyword>
<feature type="region of interest" description="Disordered" evidence="1">
    <location>
        <begin position="1"/>
        <end position="25"/>
    </location>
</feature>
<accession>A0ABS5Y5X6</accession>